<dbReference type="InterPro" id="IPR015943">
    <property type="entry name" value="WD40/YVTN_repeat-like_dom_sf"/>
</dbReference>
<organism evidence="1 2">
    <name type="scientific">Culex pipiens pipiens</name>
    <name type="common">Northern house mosquito</name>
    <dbReference type="NCBI Taxonomy" id="38569"/>
    <lineage>
        <taxon>Eukaryota</taxon>
        <taxon>Metazoa</taxon>
        <taxon>Ecdysozoa</taxon>
        <taxon>Arthropoda</taxon>
        <taxon>Hexapoda</taxon>
        <taxon>Insecta</taxon>
        <taxon>Pterygota</taxon>
        <taxon>Neoptera</taxon>
        <taxon>Endopterygota</taxon>
        <taxon>Diptera</taxon>
        <taxon>Nematocera</taxon>
        <taxon>Culicoidea</taxon>
        <taxon>Culicidae</taxon>
        <taxon>Culicinae</taxon>
        <taxon>Culicini</taxon>
        <taxon>Culex</taxon>
        <taxon>Culex</taxon>
    </lineage>
</organism>
<name>A0ABD1DVK7_CULPP</name>
<comment type="caution">
    <text evidence="1">The sequence shown here is derived from an EMBL/GenBank/DDBJ whole genome shotgun (WGS) entry which is preliminary data.</text>
</comment>
<dbReference type="InterPro" id="IPR036322">
    <property type="entry name" value="WD40_repeat_dom_sf"/>
</dbReference>
<dbReference type="AlphaFoldDB" id="A0ABD1DVK7"/>
<protein>
    <submittedName>
        <fullName evidence="1">Uncharacterized protein</fullName>
    </submittedName>
</protein>
<gene>
    <name evidence="1" type="ORF">pipiens_005851</name>
</gene>
<keyword evidence="2" id="KW-1185">Reference proteome</keyword>
<dbReference type="Gene3D" id="2.130.10.10">
    <property type="entry name" value="YVTN repeat-like/Quinoprotein amine dehydrogenase"/>
    <property type="match status" value="1"/>
</dbReference>
<proteinExistence type="predicted"/>
<dbReference type="EMBL" id="JBEHCU010002274">
    <property type="protein sequence ID" value="KAL1402967.1"/>
    <property type="molecule type" value="Genomic_DNA"/>
</dbReference>
<evidence type="ECO:0000313" key="1">
    <source>
        <dbReference type="EMBL" id="KAL1402967.1"/>
    </source>
</evidence>
<dbReference type="SUPFAM" id="SSF50978">
    <property type="entry name" value="WD40 repeat-like"/>
    <property type="match status" value="1"/>
</dbReference>
<dbReference type="Proteomes" id="UP001562425">
    <property type="component" value="Unassembled WGS sequence"/>
</dbReference>
<accession>A0ABD1DVK7</accession>
<evidence type="ECO:0000313" key="2">
    <source>
        <dbReference type="Proteomes" id="UP001562425"/>
    </source>
</evidence>
<sequence length="178" mass="19868">MSLNVPIQRTRRGRITALNYSPCGTFLVGGAENGYIWAINPATMIISEDSPLQYSCEKIRQLVFAPDSKLLVFADDEGSVGGQFITFMTNKNLYIQQLPIDGNPFKYMGMFAHPKLLKASRPMKDQLMFCFGEGDHAISMWRMNTVPLIENQKHCGPGLDPFCTLLPVGKLDATSKRC</sequence>
<reference evidence="1 2" key="1">
    <citation type="submission" date="2024-05" db="EMBL/GenBank/DDBJ databases">
        <title>Culex pipiens pipiens assembly and annotation.</title>
        <authorList>
            <person name="Alout H."/>
            <person name="Durand T."/>
        </authorList>
    </citation>
    <scope>NUCLEOTIDE SEQUENCE [LARGE SCALE GENOMIC DNA]</scope>
    <source>
        <strain evidence="1">HA-2024</strain>
        <tissue evidence="1">Whole body</tissue>
    </source>
</reference>